<dbReference type="EMBL" id="BMKR01000046">
    <property type="protein sequence ID" value="GGG08878.1"/>
    <property type="molecule type" value="Genomic_DNA"/>
</dbReference>
<accession>A0A917D1R8</accession>
<reference evidence="1" key="1">
    <citation type="journal article" date="2014" name="Int. J. Syst. Evol. Microbiol.">
        <title>Complete genome sequence of Corynebacterium casei LMG S-19264T (=DSM 44701T), isolated from a smear-ripened cheese.</title>
        <authorList>
            <consortium name="US DOE Joint Genome Institute (JGI-PGF)"/>
            <person name="Walter F."/>
            <person name="Albersmeier A."/>
            <person name="Kalinowski J."/>
            <person name="Ruckert C."/>
        </authorList>
    </citation>
    <scope>NUCLEOTIDE SEQUENCE</scope>
    <source>
        <strain evidence="1">CGMCC 1.16134</strain>
    </source>
</reference>
<evidence type="ECO:0000313" key="2">
    <source>
        <dbReference type="Proteomes" id="UP000637643"/>
    </source>
</evidence>
<evidence type="ECO:0000313" key="1">
    <source>
        <dbReference type="EMBL" id="GGG08878.1"/>
    </source>
</evidence>
<organism evidence="1 2">
    <name type="scientific">Paenibacillus albidus</name>
    <dbReference type="NCBI Taxonomy" id="2041023"/>
    <lineage>
        <taxon>Bacteria</taxon>
        <taxon>Bacillati</taxon>
        <taxon>Bacillota</taxon>
        <taxon>Bacilli</taxon>
        <taxon>Bacillales</taxon>
        <taxon>Paenibacillaceae</taxon>
        <taxon>Paenibacillus</taxon>
    </lineage>
</organism>
<name>A0A917D1R8_9BACL</name>
<dbReference type="AlphaFoldDB" id="A0A917D1R8"/>
<keyword evidence="2" id="KW-1185">Reference proteome</keyword>
<gene>
    <name evidence="1" type="ORF">GCM10010912_61800</name>
</gene>
<comment type="caution">
    <text evidence="1">The sequence shown here is derived from an EMBL/GenBank/DDBJ whole genome shotgun (WGS) entry which is preliminary data.</text>
</comment>
<dbReference type="Proteomes" id="UP000637643">
    <property type="component" value="Unassembled WGS sequence"/>
</dbReference>
<proteinExistence type="predicted"/>
<protein>
    <submittedName>
        <fullName evidence="1">Uncharacterized protein</fullName>
    </submittedName>
</protein>
<sequence>MLLKAQKTLLEVEVRKFSGFFCEPSVIYVLGKIRCKKNVPLQFADFDFGNRPGLGQELQPGNI</sequence>
<reference evidence="1" key="2">
    <citation type="submission" date="2020-09" db="EMBL/GenBank/DDBJ databases">
        <authorList>
            <person name="Sun Q."/>
            <person name="Zhou Y."/>
        </authorList>
    </citation>
    <scope>NUCLEOTIDE SEQUENCE</scope>
    <source>
        <strain evidence="1">CGMCC 1.16134</strain>
    </source>
</reference>